<reference evidence="4" key="6">
    <citation type="journal article" date="2008" name="Nucleic Acids Res.">
        <title>The rice annotation project database (RAP-DB): 2008 update.</title>
        <authorList>
            <consortium name="The rice annotation project (RAP)"/>
        </authorList>
    </citation>
    <scope>GENOME REANNOTATION</scope>
    <source>
        <strain evidence="4">cv. Nipponbare</strain>
    </source>
</reference>
<feature type="region of interest" description="Disordered" evidence="1">
    <location>
        <begin position="332"/>
        <end position="351"/>
    </location>
</feature>
<dbReference type="Proteomes" id="UP000000763">
    <property type="component" value="Chromosome 2"/>
</dbReference>
<accession>B9F0G6</accession>
<reference evidence="2" key="3">
    <citation type="journal article" date="2006" name="Nucleic Acids Res.">
        <title>The Rice Annotation Project Database (RAP-DB): hub for Oryza sativa ssp. japonica genome information.</title>
        <authorList>
            <person name="Ohyanagi H."/>
            <person name="Tanaka T."/>
            <person name="Sakai H."/>
            <person name="Shigemoto Y."/>
            <person name="Yamaguchi K."/>
            <person name="Habara T."/>
            <person name="Fujii Y."/>
            <person name="Antonio B.A."/>
            <person name="Nagamura Y."/>
            <person name="Imanishi T."/>
            <person name="Ikeo K."/>
            <person name="Itoh T."/>
            <person name="Gojobori T."/>
            <person name="Sasaki T."/>
        </authorList>
    </citation>
    <scope>NUCLEOTIDE SEQUENCE</scope>
</reference>
<dbReference type="AlphaFoldDB" id="Q0E0J6"/>
<sequence>METSDDATRQVIPNTRNEGRMGPTGNTGLKRRKGRGLTINGTLAKLRARGVPLDIQFAAQFGKVCGRHTSVFKSEVTVCVRQEVPLKVKKWKVIEKAFPGTMSSIWNLLKAKFPKISMADYQCVMTQVERQYNVRRHKLYKTYCTTKQCPSHVAPEDWQWLIDNLWSDEQFQKRSKQNSINRSKQEMKSHVGTKSIVQIAHELRNPVTGEWPSAIDVWKATYLKNGTWSVPNGEEILNNLQTTAETNQERIAAAQIPMVEHFALVLGRKPNHSRGVGISAINEGAQERYRVHAQAEASQQQANEAHQQAAALLEEVQKLTVENLQLKGELQSQREELNSQKRTVEEQSGHMERLLDQKLEERMKAMWAHMGGTGGALSSSAPNN</sequence>
<name>Q0E0J6_ORYSJ</name>
<dbReference type="EMBL" id="CM000139">
    <property type="protein sequence ID" value="EEE57158.1"/>
    <property type="molecule type" value="Genomic_DNA"/>
</dbReference>
<evidence type="ECO:0000256" key="1">
    <source>
        <dbReference type="SAM" id="MobiDB-lite"/>
    </source>
</evidence>
<reference evidence="3" key="2">
    <citation type="journal article" date="2005" name="PLoS Biol.">
        <title>The genomes of Oryza sativa: a history of duplications.</title>
        <authorList>
            <person name="Yu J."/>
            <person name="Wang J."/>
            <person name="Lin W."/>
            <person name="Li S."/>
            <person name="Li H."/>
            <person name="Zhou J."/>
            <person name="Ni P."/>
            <person name="Dong W."/>
            <person name="Hu S."/>
            <person name="Zeng C."/>
            <person name="Zhang J."/>
            <person name="Zhang Y."/>
            <person name="Li R."/>
            <person name="Xu Z."/>
            <person name="Li S."/>
            <person name="Li X."/>
            <person name="Zheng H."/>
            <person name="Cong L."/>
            <person name="Lin L."/>
            <person name="Yin J."/>
            <person name="Geng J."/>
            <person name="Li G."/>
            <person name="Shi J."/>
            <person name="Liu J."/>
            <person name="Lv H."/>
            <person name="Li J."/>
            <person name="Wang J."/>
            <person name="Deng Y."/>
            <person name="Ran L."/>
            <person name="Shi X."/>
            <person name="Wang X."/>
            <person name="Wu Q."/>
            <person name="Li C."/>
            <person name="Ren X."/>
            <person name="Wang J."/>
            <person name="Wang X."/>
            <person name="Li D."/>
            <person name="Liu D."/>
            <person name="Zhang X."/>
            <person name="Ji Z."/>
            <person name="Zhao W."/>
            <person name="Sun Y."/>
            <person name="Zhang Z."/>
            <person name="Bao J."/>
            <person name="Han Y."/>
            <person name="Dong L."/>
            <person name="Ji J."/>
            <person name="Chen P."/>
            <person name="Wu S."/>
            <person name="Liu J."/>
            <person name="Xiao Y."/>
            <person name="Bu D."/>
            <person name="Tan J."/>
            <person name="Yang L."/>
            <person name="Ye C."/>
            <person name="Zhang J."/>
            <person name="Xu J."/>
            <person name="Zhou Y."/>
            <person name="Yu Y."/>
            <person name="Zhang B."/>
            <person name="Zhuang S."/>
            <person name="Wei H."/>
            <person name="Liu B."/>
            <person name="Lei M."/>
            <person name="Yu H."/>
            <person name="Li Y."/>
            <person name="Xu H."/>
            <person name="Wei S."/>
            <person name="He X."/>
            <person name="Fang L."/>
            <person name="Zhang Z."/>
            <person name="Zhang Y."/>
            <person name="Huang X."/>
            <person name="Su Z."/>
            <person name="Tong W."/>
            <person name="Li J."/>
            <person name="Tong Z."/>
            <person name="Li S."/>
            <person name="Ye J."/>
            <person name="Wang L."/>
            <person name="Fang L."/>
            <person name="Lei T."/>
            <person name="Chen C."/>
            <person name="Chen H."/>
            <person name="Xu Z."/>
            <person name="Li H."/>
            <person name="Huang H."/>
            <person name="Zhang F."/>
            <person name="Xu H."/>
            <person name="Li N."/>
            <person name="Zhao C."/>
            <person name="Li S."/>
            <person name="Dong L."/>
            <person name="Huang Y."/>
            <person name="Li L."/>
            <person name="Xi Y."/>
            <person name="Qi Q."/>
            <person name="Li W."/>
            <person name="Zhang B."/>
            <person name="Hu W."/>
            <person name="Zhang Y."/>
            <person name="Tian X."/>
            <person name="Jiao Y."/>
            <person name="Liang X."/>
            <person name="Jin J."/>
            <person name="Gao L."/>
            <person name="Zheng W."/>
            <person name="Hao B."/>
            <person name="Liu S."/>
            <person name="Wang W."/>
            <person name="Yuan L."/>
            <person name="Cao M."/>
            <person name="McDermott J."/>
            <person name="Samudrala R."/>
            <person name="Wang J."/>
            <person name="Wong G.K."/>
            <person name="Yang H."/>
        </authorList>
    </citation>
    <scope>NUCLEOTIDE SEQUENCE [LARGE SCALE GENOMIC DNA]</scope>
</reference>
<feature type="region of interest" description="Disordered" evidence="1">
    <location>
        <begin position="1"/>
        <end position="34"/>
    </location>
</feature>
<proteinExistence type="predicted"/>
<dbReference type="PANTHER" id="PTHR33499">
    <property type="entry name" value="OS12G0282400 PROTEIN-RELATED"/>
    <property type="match status" value="1"/>
</dbReference>
<dbReference type="Proteomes" id="UP000007752">
    <property type="component" value="Chromosome 2"/>
</dbReference>
<organism evidence="3">
    <name type="scientific">Oryza sativa subsp. japonica</name>
    <name type="common">Rice</name>
    <dbReference type="NCBI Taxonomy" id="39947"/>
    <lineage>
        <taxon>Eukaryota</taxon>
        <taxon>Viridiplantae</taxon>
        <taxon>Streptophyta</taxon>
        <taxon>Embryophyta</taxon>
        <taxon>Tracheophyta</taxon>
        <taxon>Spermatophyta</taxon>
        <taxon>Magnoliopsida</taxon>
        <taxon>Liliopsida</taxon>
        <taxon>Poales</taxon>
        <taxon>Poaceae</taxon>
        <taxon>BOP clade</taxon>
        <taxon>Oryzoideae</taxon>
        <taxon>Oryzeae</taxon>
        <taxon>Oryzinae</taxon>
        <taxon>Oryza</taxon>
        <taxon>Oryza sativa</taxon>
    </lineage>
</organism>
<evidence type="ECO:0000313" key="2">
    <source>
        <dbReference type="EMBL" id="BAF08992.2"/>
    </source>
</evidence>
<reference evidence="3" key="7">
    <citation type="submission" date="2008-12" db="EMBL/GenBank/DDBJ databases">
        <title>Improved gene annotation of the rice (Oryza sativa) genomes.</title>
        <authorList>
            <person name="Wang J."/>
            <person name="Li R."/>
            <person name="Fan W."/>
            <person name="Huang Q."/>
            <person name="Zhang J."/>
            <person name="Zhou Y."/>
            <person name="Hu Y."/>
            <person name="Zi S."/>
            <person name="Li J."/>
            <person name="Ni P."/>
            <person name="Zheng H."/>
            <person name="Zhang Y."/>
            <person name="Zhao M."/>
            <person name="Hao Q."/>
            <person name="McDermott J."/>
            <person name="Samudrala R."/>
            <person name="Kristiansen K."/>
            <person name="Wong G.K.-S."/>
        </authorList>
    </citation>
    <scope>NUCLEOTIDE SEQUENCE</scope>
</reference>
<dbReference type="PANTHER" id="PTHR33499:SF43">
    <property type="entry name" value="TRANSPOSASE, PTTA_EN_SPM, PLANT"/>
    <property type="match status" value="1"/>
</dbReference>
<reference evidence="2 4" key="1">
    <citation type="journal article" date="2005" name="Nature">
        <title>The map-based sequence of the rice genome.</title>
        <authorList>
            <consortium name="International rice genome sequencing project (IRGSP)"/>
            <person name="Matsumoto T."/>
            <person name="Wu J."/>
            <person name="Kanamori H."/>
            <person name="Katayose Y."/>
            <person name="Fujisawa M."/>
            <person name="Namiki N."/>
            <person name="Mizuno H."/>
            <person name="Yamamoto K."/>
            <person name="Antonio B.A."/>
            <person name="Baba T."/>
            <person name="Sakata K."/>
            <person name="Nagamura Y."/>
            <person name="Aoki H."/>
            <person name="Arikawa K."/>
            <person name="Arita K."/>
            <person name="Bito T."/>
            <person name="Chiden Y."/>
            <person name="Fujitsuka N."/>
            <person name="Fukunaka R."/>
            <person name="Hamada M."/>
            <person name="Harada C."/>
            <person name="Hayashi A."/>
            <person name="Hijishita S."/>
            <person name="Honda M."/>
            <person name="Hosokawa S."/>
            <person name="Ichikawa Y."/>
            <person name="Idonuma A."/>
            <person name="Iijima M."/>
            <person name="Ikeda M."/>
            <person name="Ikeno M."/>
            <person name="Ito K."/>
            <person name="Ito S."/>
            <person name="Ito T."/>
            <person name="Ito Y."/>
            <person name="Ito Y."/>
            <person name="Iwabuchi A."/>
            <person name="Kamiya K."/>
            <person name="Karasawa W."/>
            <person name="Kurita K."/>
            <person name="Katagiri S."/>
            <person name="Kikuta A."/>
            <person name="Kobayashi H."/>
            <person name="Kobayashi N."/>
            <person name="Machita K."/>
            <person name="Maehara T."/>
            <person name="Masukawa M."/>
            <person name="Mizubayashi T."/>
            <person name="Mukai Y."/>
            <person name="Nagasaki H."/>
            <person name="Nagata Y."/>
            <person name="Naito S."/>
            <person name="Nakashima M."/>
            <person name="Nakama Y."/>
            <person name="Nakamichi Y."/>
            <person name="Nakamura M."/>
            <person name="Meguro A."/>
            <person name="Negishi M."/>
            <person name="Ohta I."/>
            <person name="Ohta T."/>
            <person name="Okamoto M."/>
            <person name="Ono N."/>
            <person name="Saji S."/>
            <person name="Sakaguchi M."/>
            <person name="Sakai K."/>
            <person name="Shibata M."/>
            <person name="Shimokawa T."/>
            <person name="Song J."/>
            <person name="Takazaki Y."/>
            <person name="Terasawa K."/>
            <person name="Tsugane M."/>
            <person name="Tsuji K."/>
            <person name="Ueda S."/>
            <person name="Waki K."/>
            <person name="Yamagata H."/>
            <person name="Yamamoto M."/>
            <person name="Yamamoto S."/>
            <person name="Yamane H."/>
            <person name="Yoshiki S."/>
            <person name="Yoshihara R."/>
            <person name="Yukawa K."/>
            <person name="Zhong H."/>
            <person name="Yano M."/>
            <person name="Yuan Q."/>
            <person name="Ouyang S."/>
            <person name="Liu J."/>
            <person name="Jones K.M."/>
            <person name="Gansberger K."/>
            <person name="Moffat K."/>
            <person name="Hill J."/>
            <person name="Bera J."/>
            <person name="Fadrosh D."/>
            <person name="Jin S."/>
            <person name="Johri S."/>
            <person name="Kim M."/>
            <person name="Overton L."/>
            <person name="Reardon M."/>
            <person name="Tsitrin T."/>
            <person name="Vuong H."/>
            <person name="Weaver B."/>
            <person name="Ciecko A."/>
            <person name="Tallon L."/>
            <person name="Jackson J."/>
            <person name="Pai G."/>
            <person name="Aken S.V."/>
            <person name="Utterback T."/>
            <person name="Reidmuller S."/>
            <person name="Feldblyum T."/>
            <person name="Hsiao J."/>
            <person name="Zismann V."/>
            <person name="Iobst S."/>
            <person name="de Vazeille A.R."/>
            <person name="Buell C.R."/>
            <person name="Ying K."/>
            <person name="Li Y."/>
            <person name="Lu T."/>
            <person name="Huang Y."/>
            <person name="Zhao Q."/>
            <person name="Feng Q."/>
            <person name="Zhang L."/>
            <person name="Zhu J."/>
            <person name="Weng Q."/>
            <person name="Mu J."/>
            <person name="Lu Y."/>
            <person name="Fan D."/>
            <person name="Liu Y."/>
            <person name="Guan J."/>
            <person name="Zhang Y."/>
            <person name="Yu S."/>
            <person name="Liu X."/>
            <person name="Zhang Y."/>
            <person name="Hong G."/>
            <person name="Han B."/>
            <person name="Choisne N."/>
            <person name="Demange N."/>
            <person name="Orjeda G."/>
            <person name="Samain S."/>
            <person name="Cattolico L."/>
            <person name="Pelletier E."/>
            <person name="Couloux A."/>
            <person name="Segurens B."/>
            <person name="Wincker P."/>
            <person name="D'Hont A."/>
            <person name="Scarpelli C."/>
            <person name="Weissenbach J."/>
            <person name="Salanoubat M."/>
            <person name="Quetier F."/>
            <person name="Yu Y."/>
            <person name="Kim H.R."/>
            <person name="Rambo T."/>
            <person name="Currie J."/>
            <person name="Collura K."/>
            <person name="Luo M."/>
            <person name="Yang T."/>
            <person name="Ammiraju J.S.S."/>
            <person name="Engler F."/>
            <person name="Soderlund C."/>
            <person name="Wing R.A."/>
            <person name="Palmer L.E."/>
            <person name="de la Bastide M."/>
            <person name="Spiegel L."/>
            <person name="Nascimento L."/>
            <person name="Zutavern T."/>
            <person name="O'Shaughnessy A."/>
            <person name="Dike S."/>
            <person name="Dedhia N."/>
            <person name="Preston R."/>
            <person name="Balija V."/>
            <person name="McCombie W.R."/>
            <person name="Chow T."/>
            <person name="Chen H."/>
            <person name="Chung M."/>
            <person name="Chen C."/>
            <person name="Shaw J."/>
            <person name="Wu H."/>
            <person name="Hsiao K."/>
            <person name="Chao Y."/>
            <person name="Chu M."/>
            <person name="Cheng C."/>
            <person name="Hour A."/>
            <person name="Lee P."/>
            <person name="Lin S."/>
            <person name="Lin Y."/>
            <person name="Liou J."/>
            <person name="Liu S."/>
            <person name="Hsing Y."/>
            <person name="Raghuvanshi S."/>
            <person name="Mohanty A."/>
            <person name="Bharti A.K."/>
            <person name="Gaur A."/>
            <person name="Gupta V."/>
            <person name="Kumar D."/>
            <person name="Ravi V."/>
            <person name="Vij S."/>
            <person name="Kapur A."/>
            <person name="Khurana P."/>
            <person name="Khurana P."/>
            <person name="Khurana J.P."/>
            <person name="Tyagi A.K."/>
            <person name="Gaikwad K."/>
            <person name="Singh A."/>
            <person name="Dalal V."/>
            <person name="Srivastava S."/>
            <person name="Dixit A."/>
            <person name="Pal A.K."/>
            <person name="Ghazi I.A."/>
            <person name="Yadav M."/>
            <person name="Pandit A."/>
            <person name="Bhargava A."/>
            <person name="Sureshbabu K."/>
            <person name="Batra K."/>
            <person name="Sharma T.R."/>
            <person name="Mohapatra T."/>
            <person name="Singh N.K."/>
            <person name="Messing J."/>
            <person name="Nelson A.B."/>
            <person name="Fuks G."/>
            <person name="Kavchok S."/>
            <person name="Keizer G."/>
            <person name="Linton E."/>
            <person name="Llaca V."/>
            <person name="Song R."/>
            <person name="Tanyolac B."/>
            <person name="Young S."/>
            <person name="Ho-Il K."/>
            <person name="Hahn J.H."/>
            <person name="Sangsakoo G."/>
            <person name="Vanavichit A."/>
            <person name="de Mattos Luiz.A.T."/>
            <person name="Zimmer P.D."/>
            <person name="Malone G."/>
            <person name="Dellagostin O."/>
            <person name="de Oliveira A.C."/>
            <person name="Bevan M."/>
            <person name="Bancroft I."/>
            <person name="Minx P."/>
            <person name="Cordum H."/>
            <person name="Wilson R."/>
            <person name="Cheng Z."/>
            <person name="Jin W."/>
            <person name="Jiang J."/>
            <person name="Leong S.A."/>
            <person name="Iwama H."/>
            <person name="Gojobori T."/>
            <person name="Itoh T."/>
            <person name="Niimura Y."/>
            <person name="Fujii Y."/>
            <person name="Habara T."/>
            <person name="Sakai H."/>
            <person name="Sato Y."/>
            <person name="Wilson G."/>
            <person name="Kumar K."/>
            <person name="McCouch S."/>
            <person name="Juretic N."/>
            <person name="Hoen D."/>
            <person name="Wright S."/>
            <person name="Bruskiewich R."/>
            <person name="Bureau T."/>
            <person name="Miyao A."/>
            <person name="Hirochika H."/>
            <person name="Nishikawa T."/>
            <person name="Kadowaki K."/>
            <person name="Sugiura M."/>
            <person name="Burr B."/>
            <person name="Sasaki T."/>
        </authorList>
    </citation>
    <scope>NUCLEOTIDE SEQUENCE [LARGE SCALE GENOMIC DNA]</scope>
    <source>
        <strain evidence="4">cv. Nipponbare</strain>
    </source>
</reference>
<dbReference type="InterPro" id="IPR004252">
    <property type="entry name" value="Probable_transposase_24"/>
</dbReference>
<evidence type="ECO:0000313" key="4">
    <source>
        <dbReference type="Proteomes" id="UP000000763"/>
    </source>
</evidence>
<reference evidence="2" key="5">
    <citation type="journal article" date="2008" name="Nucleic Acids Res.">
        <title>The Rice Annotation Project Database (RAP-DB): 2008 update.</title>
        <authorList>
            <consortium name="The Rice Annotation Project (RAP)"/>
            <person name="Tanaka T."/>
            <person name="Antonio B.A."/>
            <person name="Kikuchi S."/>
            <person name="Matsumoto T."/>
            <person name="Nagamura Y."/>
            <person name="Numa H."/>
            <person name="Sakai H."/>
            <person name="Wu J."/>
            <person name="Itoh T."/>
            <person name="Sasaki T."/>
            <person name="Aono R."/>
            <person name="Fujii Y."/>
            <person name="Habara T."/>
            <person name="Harada E."/>
            <person name="Kanno M."/>
            <person name="Kawahara Y."/>
            <person name="Kawashima H."/>
            <person name="Kubooka H."/>
            <person name="Matsuya A."/>
            <person name="Nakaoka H."/>
            <person name="Saichi N."/>
            <person name="Sanbonmatsu R."/>
            <person name="Sato Y."/>
            <person name="Shinso Y."/>
            <person name="Suzuki M."/>
            <person name="Takeda J."/>
            <person name="Tanino M."/>
            <person name="Todokoro F."/>
            <person name="Yamaguchi K."/>
            <person name="Yamamoto N."/>
            <person name="Yamasaki C."/>
            <person name="Imanishi T."/>
            <person name="Okido T."/>
            <person name="Tada M."/>
            <person name="Ikeo K."/>
            <person name="Tateno Y."/>
            <person name="Gojobori T."/>
            <person name="Lin Y.C."/>
            <person name="Wei F.J."/>
            <person name="Hsing Y.I."/>
            <person name="Zhao Q."/>
            <person name="Han B."/>
            <person name="Kramer M.R."/>
            <person name="McCombie R.W."/>
            <person name="Lonsdale D."/>
            <person name="O'Donovan C.C."/>
            <person name="Whitfield E.J."/>
            <person name="Apweiler R."/>
            <person name="Koyanagi K.O."/>
            <person name="Khurana J.P."/>
            <person name="Raghuvanshi S."/>
            <person name="Singh N.K."/>
            <person name="Tyagi A.K."/>
            <person name="Haberer G."/>
            <person name="Fujisawa M."/>
            <person name="Hosokawa S."/>
            <person name="Ito Y."/>
            <person name="Ikawa H."/>
            <person name="Shibata M."/>
            <person name="Yamamoto M."/>
            <person name="Bruskiewich R.M."/>
            <person name="Hoen D.R."/>
            <person name="Bureau TE."/>
            <person name="Namiki N."/>
            <person name="Ohyanagi H."/>
            <person name="Sakai Y."/>
            <person name="Nobushima S."/>
            <person name="Sakata K."/>
            <person name="Barrero R.A."/>
            <person name="Sato Y."/>
            <person name="Souvorov A."/>
            <person name="Smith-White B."/>
            <person name="Tatusova T."/>
            <person name="An S."/>
            <person name="An G."/>
            <person name="OOta S."/>
            <person name="Fuks G."/>
            <person name="Messing J."/>
            <person name="Christie K.R."/>
            <person name="Lieberherr D."/>
            <person name="Kim H."/>
            <person name="Zuccolo A."/>
            <person name="Wing R.A."/>
            <person name="Nobuta K."/>
            <person name="Green P.J."/>
            <person name="Lu C."/>
            <person name="Meyers BC."/>
            <person name="Chaparro C."/>
            <person name="Piegu B."/>
            <person name="Panaud O."/>
            <person name="Echeverria M."/>
        </authorList>
    </citation>
    <scope>NUCLEOTIDE SEQUENCE</scope>
</reference>
<accession>A0A8I3B3X0</accession>
<reference evidence="2" key="4">
    <citation type="journal article" date="2007" name="Genome Res.">
        <title>Curated Genome Annotation of Oryza sativa ssp. japonica and Comparative Genome Analysis with Arabidopsis thaliana.</title>
        <authorList>
            <consortium name="The Rice Annotation Project (RAP)"/>
            <person name="Itoh T."/>
            <person name="Tanaka T."/>
            <person name="Barrero R.A."/>
            <person name="Yamasaki C."/>
            <person name="Fujii Y."/>
            <person name="Hilton P.B."/>
            <person name="Antonio B.A."/>
            <person name="Aono H."/>
            <person name="Apweiler R."/>
            <person name="Bruskiewich R."/>
            <person name="Bureau T."/>
            <person name="Burr F."/>
            <person name="Costa de Oliveira A."/>
            <person name="Fuks G."/>
            <person name="Habara T."/>
            <person name="Haberer G."/>
            <person name="Han B."/>
            <person name="Harada E."/>
            <person name="Hiraki A.T."/>
            <person name="Hirochika H."/>
            <person name="Hoen D."/>
            <person name="Hokari H."/>
            <person name="Hosokawa S."/>
            <person name="Hsing Y."/>
            <person name="Ikawa H."/>
            <person name="Ikeo K."/>
            <person name="Imanishi T."/>
            <person name="Ito Y."/>
            <person name="Jaiswal P."/>
            <person name="Kanno M."/>
            <person name="Kawahara Y."/>
            <person name="Kawamura T."/>
            <person name="Kawashima H."/>
            <person name="Khurana J.P."/>
            <person name="Kikuchi S."/>
            <person name="Komatsu S."/>
            <person name="Koyanagi K.O."/>
            <person name="Kubooka H."/>
            <person name="Lieberherr D."/>
            <person name="Lin Y.C."/>
            <person name="Lonsdale D."/>
            <person name="Matsumoto T."/>
            <person name="Matsuya A."/>
            <person name="McCombie W.R."/>
            <person name="Messing J."/>
            <person name="Miyao A."/>
            <person name="Mulder N."/>
            <person name="Nagamura Y."/>
            <person name="Nam J."/>
            <person name="Namiki N."/>
            <person name="Numa H."/>
            <person name="Nurimoto S."/>
            <person name="O'donovan C."/>
            <person name="Ohyanagi H."/>
            <person name="Okido T."/>
            <person name="Oota S."/>
            <person name="Osato N."/>
            <person name="Palmer L.E."/>
            <person name="Quetier F."/>
            <person name="Raghuvanshi S."/>
            <person name="Saichi N."/>
            <person name="Sakai H."/>
            <person name="Sakai Y."/>
            <person name="Sakata K."/>
            <person name="Sakurai T."/>
            <person name="Sato F."/>
            <person name="Sato Y."/>
            <person name="Schoof H."/>
            <person name="Seki M."/>
            <person name="Shibata M."/>
            <person name="Shimizu Y."/>
            <person name="Shinozaki K."/>
            <person name="Shinso Y."/>
            <person name="Singh N.K."/>
            <person name="Smith-White B."/>
            <person name="Takeda J."/>
            <person name="Tanino M."/>
            <person name="Tatusova T."/>
            <person name="Thongjuea S."/>
            <person name="Todokoro F."/>
            <person name="Tsugane M."/>
            <person name="Tyagi A.K."/>
            <person name="Vanavichit A."/>
            <person name="Wang A."/>
            <person name="Wing R.A."/>
            <person name="Yamaguchi K."/>
            <person name="Yamamoto M."/>
            <person name="Yamamoto N."/>
            <person name="Yu Y."/>
            <person name="Zhang H."/>
            <person name="Zhao Q."/>
            <person name="Higo K."/>
            <person name="Burr B."/>
            <person name="Gojobori T."/>
            <person name="Sasaki T."/>
        </authorList>
    </citation>
    <scope>NUCLEOTIDE SEQUENCE</scope>
</reference>
<dbReference type="KEGG" id="dosa:Os02g0545300"/>
<dbReference type="EMBL" id="AP008208">
    <property type="protein sequence ID" value="BAF08992.2"/>
    <property type="molecule type" value="Genomic_DNA"/>
</dbReference>
<gene>
    <name evidence="2" type="ordered locus">Os02g0545300</name>
    <name evidence="3" type="ORF">OsJ_07074</name>
</gene>
<reference evidence="2" key="8">
    <citation type="submission" date="2012-08" db="EMBL/GenBank/DDBJ databases">
        <title>Oryza sativa nipponbare(GA3) genomic DNA, chromosome 2.</title>
        <authorList>
            <consortium name="IRGSP(International Rice Genome Sequencing Project)"/>
        </authorList>
    </citation>
    <scope>NUCLEOTIDE SEQUENCE</scope>
</reference>
<evidence type="ECO:0000313" key="3">
    <source>
        <dbReference type="EMBL" id="EEE57158.1"/>
    </source>
</evidence>
<reference evidence="2" key="9">
    <citation type="submission" date="2012-08" db="EMBL/GenBank/DDBJ databases">
        <title>The Second Rice Annotation Project Meeting (RAP2).</title>
        <authorList>
            <consortium name="The Rice Annotation Project (RAP)"/>
        </authorList>
    </citation>
    <scope>NUCLEOTIDE SEQUENCE</scope>
</reference>
<accession>Q0E0J6</accession>
<dbReference type="Pfam" id="PF03004">
    <property type="entry name" value="Transposase_24"/>
    <property type="match status" value="1"/>
</dbReference>
<protein>
    <submittedName>
        <fullName evidence="2">Os02g0545300 protein</fullName>
    </submittedName>
</protein>